<evidence type="ECO:0000313" key="3">
    <source>
        <dbReference type="EMBL" id="SAL59531.1"/>
    </source>
</evidence>
<evidence type="ECO:0000259" key="2">
    <source>
        <dbReference type="Pfam" id="PF00814"/>
    </source>
</evidence>
<dbReference type="Gene3D" id="3.30.420.40">
    <property type="match status" value="2"/>
</dbReference>
<dbReference type="InterPro" id="IPR043129">
    <property type="entry name" value="ATPase_NBD"/>
</dbReference>
<dbReference type="GO" id="GO:0005829">
    <property type="term" value="C:cytosol"/>
    <property type="evidence" value="ECO:0007669"/>
    <property type="project" value="TreeGrafter"/>
</dbReference>
<dbReference type="NCBIfam" id="TIGR03725">
    <property type="entry name" value="T6A_YeaZ"/>
    <property type="match status" value="1"/>
</dbReference>
<name>A0A158IU17_9BURK</name>
<feature type="region of interest" description="Disordered" evidence="1">
    <location>
        <begin position="266"/>
        <end position="290"/>
    </location>
</feature>
<feature type="domain" description="Gcp-like" evidence="2">
    <location>
        <begin position="59"/>
        <end position="176"/>
    </location>
</feature>
<dbReference type="Pfam" id="PF00814">
    <property type="entry name" value="TsaD"/>
    <property type="match status" value="1"/>
</dbReference>
<dbReference type="GO" id="GO:0002949">
    <property type="term" value="P:tRNA threonylcarbamoyladenosine modification"/>
    <property type="evidence" value="ECO:0007669"/>
    <property type="project" value="InterPro"/>
</dbReference>
<dbReference type="EMBL" id="FCOK02000060">
    <property type="protein sequence ID" value="SAL59531.1"/>
    <property type="molecule type" value="Genomic_DNA"/>
</dbReference>
<dbReference type="InterPro" id="IPR022496">
    <property type="entry name" value="T6A_TsaB"/>
</dbReference>
<dbReference type="InterPro" id="IPR000905">
    <property type="entry name" value="Gcp-like_dom"/>
</dbReference>
<gene>
    <name evidence="3" type="ORF">AWB69_06581</name>
</gene>
<feature type="compositionally biased region" description="Low complexity" evidence="1">
    <location>
        <begin position="266"/>
        <end position="277"/>
    </location>
</feature>
<dbReference type="SUPFAM" id="SSF53067">
    <property type="entry name" value="Actin-like ATPase domain"/>
    <property type="match status" value="2"/>
</dbReference>
<dbReference type="AlphaFoldDB" id="A0A158IU17"/>
<proteinExistence type="predicted"/>
<evidence type="ECO:0000313" key="4">
    <source>
        <dbReference type="Proteomes" id="UP000054683"/>
    </source>
</evidence>
<accession>A0A158IU17</accession>
<dbReference type="Proteomes" id="UP000054683">
    <property type="component" value="Unassembled WGS sequence"/>
</dbReference>
<sequence>MTRTVLLALDTSTEFCSVALLIADPAATAAAADHRSPPHYSAGEVRVWFSHELTGSVSSTRLLPAIRELFDTAGLKLPDCSAVAFGAGPGSFTGLRTATGVAQGLAFGLSVPVVPVGTLLACAEFARLHEPSATRVLAALDARMNEAYWADFRWDTAAGEWGTVQAASLDLPEAIVLPDEPFTLAGNAAAAFGERLPVPAAPACRIDFDALPHALPVALAGLRALRAGRTVAPDQAAPEYVRNKVAQTTAERMDARAAKAAAATATAAAEDQANHTAPAVPVVHTTEPLR</sequence>
<organism evidence="3 4">
    <name type="scientific">Caballeronia udeis</name>
    <dbReference type="NCBI Taxonomy" id="1232866"/>
    <lineage>
        <taxon>Bacteria</taxon>
        <taxon>Pseudomonadati</taxon>
        <taxon>Pseudomonadota</taxon>
        <taxon>Betaproteobacteria</taxon>
        <taxon>Burkholderiales</taxon>
        <taxon>Burkholderiaceae</taxon>
        <taxon>Caballeronia</taxon>
    </lineage>
</organism>
<dbReference type="CDD" id="cd24032">
    <property type="entry name" value="ASKHA_NBD_TsaB"/>
    <property type="match status" value="1"/>
</dbReference>
<evidence type="ECO:0000256" key="1">
    <source>
        <dbReference type="SAM" id="MobiDB-lite"/>
    </source>
</evidence>
<dbReference type="PANTHER" id="PTHR11735">
    <property type="entry name" value="TRNA N6-ADENOSINE THREONYLCARBAMOYLTRANSFERASE"/>
    <property type="match status" value="1"/>
</dbReference>
<dbReference type="RefSeq" id="WP_062090840.1">
    <property type="nucleotide sequence ID" value="NZ_FCOK02000060.1"/>
</dbReference>
<reference evidence="3 4" key="1">
    <citation type="submission" date="2016-01" db="EMBL/GenBank/DDBJ databases">
        <authorList>
            <person name="Oliw E.H."/>
        </authorList>
    </citation>
    <scope>NUCLEOTIDE SEQUENCE [LARGE SCALE GENOMIC DNA]</scope>
    <source>
        <strain evidence="3">LMG 27134</strain>
    </source>
</reference>
<protein>
    <submittedName>
        <fullName evidence="3">Family M22 non-peptidase</fullName>
    </submittedName>
</protein>
<dbReference type="PANTHER" id="PTHR11735:SF11">
    <property type="entry name" value="TRNA THREONYLCARBAMOYLADENOSINE BIOSYNTHESIS PROTEIN TSAB"/>
    <property type="match status" value="1"/>
</dbReference>
<dbReference type="OrthoDB" id="9809995at2"/>